<evidence type="ECO:0000313" key="3">
    <source>
        <dbReference type="Proteomes" id="UP000677228"/>
    </source>
</evidence>
<dbReference type="EMBL" id="CAJNOK010040862">
    <property type="protein sequence ID" value="CAF1553988.1"/>
    <property type="molecule type" value="Genomic_DNA"/>
</dbReference>
<proteinExistence type="predicted"/>
<feature type="non-terminal residue" evidence="1">
    <location>
        <position position="1"/>
    </location>
</feature>
<comment type="caution">
    <text evidence="1">The sequence shown here is derived from an EMBL/GenBank/DDBJ whole genome shotgun (WGS) entry which is preliminary data.</text>
</comment>
<evidence type="ECO:0000313" key="1">
    <source>
        <dbReference type="EMBL" id="CAF1553988.1"/>
    </source>
</evidence>
<dbReference type="EMBL" id="CAJOBA010063374">
    <property type="protein sequence ID" value="CAF4344645.1"/>
    <property type="molecule type" value="Genomic_DNA"/>
</dbReference>
<accession>A0A8S2FSZ0</accession>
<dbReference type="AlphaFoldDB" id="A0A8S2FSZ0"/>
<protein>
    <submittedName>
        <fullName evidence="1">Uncharacterized protein</fullName>
    </submittedName>
</protein>
<dbReference type="Proteomes" id="UP000677228">
    <property type="component" value="Unassembled WGS sequence"/>
</dbReference>
<dbReference type="Proteomes" id="UP000682733">
    <property type="component" value="Unassembled WGS sequence"/>
</dbReference>
<sequence>RLRIAITPWKERQRCLNPDIVISTNYIPGKIV</sequence>
<gene>
    <name evidence="1" type="ORF">OVA965_LOCUS39451</name>
    <name evidence="2" type="ORF">TMI583_LOCUS40758</name>
</gene>
<evidence type="ECO:0000313" key="2">
    <source>
        <dbReference type="EMBL" id="CAF4344645.1"/>
    </source>
</evidence>
<organism evidence="1 3">
    <name type="scientific">Didymodactylos carnosus</name>
    <dbReference type="NCBI Taxonomy" id="1234261"/>
    <lineage>
        <taxon>Eukaryota</taxon>
        <taxon>Metazoa</taxon>
        <taxon>Spiralia</taxon>
        <taxon>Gnathifera</taxon>
        <taxon>Rotifera</taxon>
        <taxon>Eurotatoria</taxon>
        <taxon>Bdelloidea</taxon>
        <taxon>Philodinida</taxon>
        <taxon>Philodinidae</taxon>
        <taxon>Didymodactylos</taxon>
    </lineage>
</organism>
<reference evidence="1" key="1">
    <citation type="submission" date="2021-02" db="EMBL/GenBank/DDBJ databases">
        <authorList>
            <person name="Nowell W R."/>
        </authorList>
    </citation>
    <scope>NUCLEOTIDE SEQUENCE</scope>
</reference>
<name>A0A8S2FSZ0_9BILA</name>